<feature type="domain" description="K Homology" evidence="4">
    <location>
        <begin position="266"/>
        <end position="340"/>
    </location>
</feature>
<dbReference type="InterPro" id="IPR004088">
    <property type="entry name" value="KH_dom_type_1"/>
</dbReference>
<dbReference type="AlphaFoldDB" id="A0AB40B5R9"/>
<dbReference type="RefSeq" id="XP_039122588.1">
    <property type="nucleotide sequence ID" value="XM_039266654.1"/>
</dbReference>
<feature type="region of interest" description="Disordered" evidence="3">
    <location>
        <begin position="1"/>
        <end position="177"/>
    </location>
</feature>
<keyword evidence="5" id="KW-1185">Reference proteome</keyword>
<name>A0AB40B5R9_DIOCR</name>
<dbReference type="GeneID" id="120259117"/>
<feature type="compositionally biased region" description="Low complexity" evidence="3">
    <location>
        <begin position="1"/>
        <end position="10"/>
    </location>
</feature>
<feature type="compositionally biased region" description="Low complexity" evidence="3">
    <location>
        <begin position="519"/>
        <end position="538"/>
    </location>
</feature>
<dbReference type="Pfam" id="PF00013">
    <property type="entry name" value="KH_1"/>
    <property type="match status" value="2"/>
</dbReference>
<feature type="region of interest" description="Disordered" evidence="3">
    <location>
        <begin position="343"/>
        <end position="665"/>
    </location>
</feature>
<feature type="compositionally biased region" description="Polar residues" evidence="3">
    <location>
        <begin position="343"/>
        <end position="369"/>
    </location>
</feature>
<feature type="domain" description="K Homology" evidence="4">
    <location>
        <begin position="172"/>
        <end position="245"/>
    </location>
</feature>
<sequence>MAEPEIAAAEIPPPTDLDASASAPEPITTAPEPITSALEPIATAPETRDGEESPKKPEEDEASLAADHKRKHEELEPQVDESAPAPILEAPADEASKEDDGGESEAKRQRVDGDADGAAVDGANEAHELEAPAVGNGQLSSAENVELENAEDVQNPDSLVSEEGNDPSAYGASTSRKIEVPSNKVGVLIGKSGETIKNLQINSGAKIQITRDADADPRSATRPVELIGKLEDINRAERLIKAVIAEADAGGSPSLVARGFDTTQTGAEQVEIQVPNEKVGLVIGKGGETIKNLQTKSGARIQLIPQHLPEGDLSKERTVRVTGNKRQIEVAKELIKDVLNQVPTRPSSLSGGYNQQSFRARGPTTSNQWGPRAPPQSQMGGGYDYQQRGMYPSQNQQYPSQPYGGYSQQPPPRSSFGSGWEQRPGGSAPPGSYDYYGQGGRPIDGQPPNVPAQAPPSSNYHYGQPQGPMYGQPPPYGQSAPAQPTYGHGYDEPKYDGQAPNHQYYGQPPTGAQSGAYSQQAGGPPSGYGQQPYGKPPYDVSSQGVPQSYGPPRANQPADSMYHGPTPTYGSGGPQSYPYGSGAPAQPPPSYGQPYGPSSGTVDGYNQQPAGYSQHGGQTAPGYGQGGQPAPAYPQQGAPPTGYGQYPPSQPGYGDQAATNNANYGYQGVSTDGSYGNNAPNAGYGTAPASGQPGYGQAGYGQPPPTMPGYDQSAATQQPGYGAHPSGAPATYTKSLSPQPGYGSAQYDSAQMYGHH</sequence>
<feature type="compositionally biased region" description="Low complexity" evidence="3">
    <location>
        <begin position="460"/>
        <end position="470"/>
    </location>
</feature>
<dbReference type="GO" id="GO:0003723">
    <property type="term" value="F:RNA binding"/>
    <property type="evidence" value="ECO:0007669"/>
    <property type="project" value="UniProtKB-UniRule"/>
</dbReference>
<feature type="compositionally biased region" description="Low complexity" evidence="3">
    <location>
        <begin position="19"/>
        <end position="37"/>
    </location>
</feature>
<organism evidence="5 6">
    <name type="scientific">Dioscorea cayennensis subsp. rotundata</name>
    <name type="common">White Guinea yam</name>
    <name type="synonym">Dioscorea rotundata</name>
    <dbReference type="NCBI Taxonomy" id="55577"/>
    <lineage>
        <taxon>Eukaryota</taxon>
        <taxon>Viridiplantae</taxon>
        <taxon>Streptophyta</taxon>
        <taxon>Embryophyta</taxon>
        <taxon>Tracheophyta</taxon>
        <taxon>Spermatophyta</taxon>
        <taxon>Magnoliopsida</taxon>
        <taxon>Liliopsida</taxon>
        <taxon>Dioscoreales</taxon>
        <taxon>Dioscoreaceae</taxon>
        <taxon>Dioscorea</taxon>
    </lineage>
</organism>
<reference evidence="6" key="1">
    <citation type="submission" date="2025-08" db="UniProtKB">
        <authorList>
            <consortium name="RefSeq"/>
        </authorList>
    </citation>
    <scope>IDENTIFICATION</scope>
</reference>
<evidence type="ECO:0000256" key="2">
    <source>
        <dbReference type="PROSITE-ProRule" id="PRU00117"/>
    </source>
</evidence>
<evidence type="ECO:0000256" key="1">
    <source>
        <dbReference type="ARBA" id="ARBA00022737"/>
    </source>
</evidence>
<dbReference type="CDD" id="cd00105">
    <property type="entry name" value="KH-I"/>
    <property type="match status" value="2"/>
</dbReference>
<feature type="compositionally biased region" description="Low complexity" evidence="3">
    <location>
        <begin position="574"/>
        <end position="584"/>
    </location>
</feature>
<evidence type="ECO:0000259" key="4">
    <source>
        <dbReference type="SMART" id="SM00322"/>
    </source>
</evidence>
<feature type="compositionally biased region" description="Low complexity" evidence="3">
    <location>
        <begin position="616"/>
        <end position="642"/>
    </location>
</feature>
<dbReference type="Proteomes" id="UP001515500">
    <property type="component" value="Chromosome 4"/>
</dbReference>
<feature type="compositionally biased region" description="Low complexity" evidence="3">
    <location>
        <begin position="391"/>
        <end position="408"/>
    </location>
</feature>
<accession>A0AB40B5R9</accession>
<gene>
    <name evidence="6" type="primary">LOC120259117</name>
</gene>
<dbReference type="PROSITE" id="PS50084">
    <property type="entry name" value="KH_TYPE_1"/>
    <property type="match status" value="2"/>
</dbReference>
<feature type="region of interest" description="Disordered" evidence="3">
    <location>
        <begin position="680"/>
        <end position="756"/>
    </location>
</feature>
<dbReference type="Gene3D" id="3.30.1370.10">
    <property type="entry name" value="K Homology domain, type 1"/>
    <property type="match status" value="2"/>
</dbReference>
<keyword evidence="1" id="KW-0677">Repeat</keyword>
<evidence type="ECO:0000313" key="6">
    <source>
        <dbReference type="RefSeq" id="XP_039122588.1"/>
    </source>
</evidence>
<evidence type="ECO:0000256" key="3">
    <source>
        <dbReference type="SAM" id="MobiDB-lite"/>
    </source>
</evidence>
<keyword evidence="2" id="KW-0694">RNA-binding</keyword>
<feature type="compositionally biased region" description="Basic and acidic residues" evidence="3">
    <location>
        <begin position="94"/>
        <end position="113"/>
    </location>
</feature>
<proteinExistence type="predicted"/>
<evidence type="ECO:0000313" key="5">
    <source>
        <dbReference type="Proteomes" id="UP001515500"/>
    </source>
</evidence>
<dbReference type="PANTHER" id="PTHR10288">
    <property type="entry name" value="KH DOMAIN CONTAINING RNA BINDING PROTEIN"/>
    <property type="match status" value="1"/>
</dbReference>
<dbReference type="FunFam" id="3.30.1370.10:FF:000093">
    <property type="entry name" value="KH domain-containing protein"/>
    <property type="match status" value="1"/>
</dbReference>
<dbReference type="SMART" id="SM00322">
    <property type="entry name" value="KH"/>
    <property type="match status" value="2"/>
</dbReference>
<protein>
    <submittedName>
        <fullName evidence="6">LOW QUALITY PROTEIN: far upstream element-binding protein 2-like</fullName>
    </submittedName>
</protein>
<dbReference type="InterPro" id="IPR004087">
    <property type="entry name" value="KH_dom"/>
</dbReference>
<dbReference type="InterPro" id="IPR036612">
    <property type="entry name" value="KH_dom_type_1_sf"/>
</dbReference>
<dbReference type="SUPFAM" id="SSF54791">
    <property type="entry name" value="Eukaryotic type KH-domain (KH-domain type I)"/>
    <property type="match status" value="2"/>
</dbReference>
<feature type="compositionally biased region" description="Basic and acidic residues" evidence="3">
    <location>
        <begin position="46"/>
        <end position="58"/>
    </location>
</feature>